<feature type="non-terminal residue" evidence="2">
    <location>
        <position position="1"/>
    </location>
</feature>
<protein>
    <submittedName>
        <fullName evidence="2">Putative ovule protein</fullName>
    </submittedName>
</protein>
<reference evidence="2" key="1">
    <citation type="submission" date="2015-12" db="EMBL/GenBank/DDBJ databases">
        <title>Gene expression during late stages of embryo sac development: a critical building block for successful pollen-pistil interactions.</title>
        <authorList>
            <person name="Liu Y."/>
            <person name="Joly V."/>
            <person name="Sabar M."/>
            <person name="Matton D.P."/>
        </authorList>
    </citation>
    <scope>NUCLEOTIDE SEQUENCE</scope>
</reference>
<organism evidence="2">
    <name type="scientific">Solanum chacoense</name>
    <name type="common">Chaco potato</name>
    <dbReference type="NCBI Taxonomy" id="4108"/>
    <lineage>
        <taxon>Eukaryota</taxon>
        <taxon>Viridiplantae</taxon>
        <taxon>Streptophyta</taxon>
        <taxon>Embryophyta</taxon>
        <taxon>Tracheophyta</taxon>
        <taxon>Spermatophyta</taxon>
        <taxon>Magnoliopsida</taxon>
        <taxon>eudicotyledons</taxon>
        <taxon>Gunneridae</taxon>
        <taxon>Pentapetalae</taxon>
        <taxon>asterids</taxon>
        <taxon>lamiids</taxon>
        <taxon>Solanales</taxon>
        <taxon>Solanaceae</taxon>
        <taxon>Solanoideae</taxon>
        <taxon>Solaneae</taxon>
        <taxon>Solanum</taxon>
    </lineage>
</organism>
<name>A0A0V0II67_SOLCH</name>
<evidence type="ECO:0000313" key="2">
    <source>
        <dbReference type="EMBL" id="JAP32322.1"/>
    </source>
</evidence>
<dbReference type="EMBL" id="GEDG01006147">
    <property type="protein sequence ID" value="JAP32322.1"/>
    <property type="molecule type" value="Transcribed_RNA"/>
</dbReference>
<accession>A0A0V0II67</accession>
<keyword evidence="1" id="KW-1133">Transmembrane helix</keyword>
<keyword evidence="1" id="KW-0812">Transmembrane</keyword>
<dbReference type="AlphaFoldDB" id="A0A0V0II67"/>
<keyword evidence="1" id="KW-0472">Membrane</keyword>
<proteinExistence type="predicted"/>
<sequence length="135" mass="15741">FGPFHKKSAPYHFWACCNFIGLWLIFCYLDLLATKILGFKPISEFPRIVYSLCIHLYTDVYQPLFLYTICIRTYAIHFFSMCFIPILTCSSIPKAGQLEGKGLSLYGSLEMRGKKNRSSWRTRTDFTCHENDDKN</sequence>
<feature type="transmembrane region" description="Helical" evidence="1">
    <location>
        <begin position="12"/>
        <end position="33"/>
    </location>
</feature>
<feature type="transmembrane region" description="Helical" evidence="1">
    <location>
        <begin position="64"/>
        <end position="87"/>
    </location>
</feature>
<evidence type="ECO:0000256" key="1">
    <source>
        <dbReference type="SAM" id="Phobius"/>
    </source>
</evidence>